<dbReference type="InterPro" id="IPR051151">
    <property type="entry name" value="Group_II_Decarboxylase"/>
</dbReference>
<dbReference type="GO" id="GO:0019752">
    <property type="term" value="P:carboxylic acid metabolic process"/>
    <property type="evidence" value="ECO:0007669"/>
    <property type="project" value="InterPro"/>
</dbReference>
<evidence type="ECO:0008006" key="10">
    <source>
        <dbReference type="Google" id="ProtNLM"/>
    </source>
</evidence>
<dbReference type="InterPro" id="IPR002129">
    <property type="entry name" value="PyrdxlP-dep_de-COase"/>
</dbReference>
<dbReference type="EMBL" id="HBIX01022102">
    <property type="protein sequence ID" value="CAE0722717.1"/>
    <property type="molecule type" value="Transcribed_RNA"/>
</dbReference>
<accession>A0A7S4APG9</accession>
<dbReference type="Gene3D" id="3.40.640.10">
    <property type="entry name" value="Type I PLP-dependent aspartate aminotransferase-like (Major domain)"/>
    <property type="match status" value="1"/>
</dbReference>
<dbReference type="Pfam" id="PF00282">
    <property type="entry name" value="Pyridoxal_deC"/>
    <property type="match status" value="1"/>
</dbReference>
<evidence type="ECO:0000256" key="8">
    <source>
        <dbReference type="SAM" id="MobiDB-lite"/>
    </source>
</evidence>
<evidence type="ECO:0000256" key="6">
    <source>
        <dbReference type="PIRSR" id="PIRSR602129-50"/>
    </source>
</evidence>
<comment type="cofactor">
    <cofactor evidence="1 6 7">
        <name>pyridoxal 5'-phosphate</name>
        <dbReference type="ChEBI" id="CHEBI:597326"/>
    </cofactor>
</comment>
<dbReference type="GO" id="GO:0030170">
    <property type="term" value="F:pyridoxal phosphate binding"/>
    <property type="evidence" value="ECO:0007669"/>
    <property type="project" value="InterPro"/>
</dbReference>
<protein>
    <recommendedName>
        <fullName evidence="10">Histidine decarboxylase</fullName>
    </recommendedName>
</protein>
<dbReference type="SUPFAM" id="SSF53383">
    <property type="entry name" value="PLP-dependent transferases"/>
    <property type="match status" value="1"/>
</dbReference>
<evidence type="ECO:0000256" key="1">
    <source>
        <dbReference type="ARBA" id="ARBA00001933"/>
    </source>
</evidence>
<keyword evidence="3" id="KW-0210">Decarboxylase</keyword>
<dbReference type="AlphaFoldDB" id="A0A7S4APG9"/>
<dbReference type="PANTHER" id="PTHR46101">
    <property type="match status" value="1"/>
</dbReference>
<evidence type="ECO:0000256" key="4">
    <source>
        <dbReference type="ARBA" id="ARBA00022898"/>
    </source>
</evidence>
<dbReference type="InterPro" id="IPR015424">
    <property type="entry name" value="PyrdxlP-dep_Trfase"/>
</dbReference>
<feature type="region of interest" description="Disordered" evidence="8">
    <location>
        <begin position="60"/>
        <end position="93"/>
    </location>
</feature>
<reference evidence="9" key="1">
    <citation type="submission" date="2021-01" db="EMBL/GenBank/DDBJ databases">
        <authorList>
            <person name="Corre E."/>
            <person name="Pelletier E."/>
            <person name="Niang G."/>
            <person name="Scheremetjew M."/>
            <person name="Finn R."/>
            <person name="Kale V."/>
            <person name="Holt S."/>
            <person name="Cochrane G."/>
            <person name="Meng A."/>
            <person name="Brown T."/>
            <person name="Cohen L."/>
        </authorList>
    </citation>
    <scope>NUCLEOTIDE SEQUENCE</scope>
    <source>
        <strain evidence="9">10249 10 AB</strain>
    </source>
</reference>
<evidence type="ECO:0000256" key="5">
    <source>
        <dbReference type="ARBA" id="ARBA00023239"/>
    </source>
</evidence>
<proteinExistence type="inferred from homology"/>
<evidence type="ECO:0000256" key="7">
    <source>
        <dbReference type="RuleBase" id="RU000382"/>
    </source>
</evidence>
<name>A0A7S4APG9_9STRA</name>
<organism evidence="9">
    <name type="scientific">Pseudo-nitzschia australis</name>
    <dbReference type="NCBI Taxonomy" id="44445"/>
    <lineage>
        <taxon>Eukaryota</taxon>
        <taxon>Sar</taxon>
        <taxon>Stramenopiles</taxon>
        <taxon>Ochrophyta</taxon>
        <taxon>Bacillariophyta</taxon>
        <taxon>Bacillariophyceae</taxon>
        <taxon>Bacillariophycidae</taxon>
        <taxon>Bacillariales</taxon>
        <taxon>Bacillariaceae</taxon>
        <taxon>Pseudo-nitzschia</taxon>
    </lineage>
</organism>
<evidence type="ECO:0000256" key="3">
    <source>
        <dbReference type="ARBA" id="ARBA00022793"/>
    </source>
</evidence>
<evidence type="ECO:0000313" key="9">
    <source>
        <dbReference type="EMBL" id="CAE0722717.1"/>
    </source>
</evidence>
<dbReference type="InterPro" id="IPR015421">
    <property type="entry name" value="PyrdxlP-dep_Trfase_major"/>
</dbReference>
<dbReference type="GO" id="GO:0016831">
    <property type="term" value="F:carboxy-lyase activity"/>
    <property type="evidence" value="ECO:0007669"/>
    <property type="project" value="UniProtKB-KW"/>
</dbReference>
<feature type="compositionally biased region" description="Acidic residues" evidence="8">
    <location>
        <begin position="67"/>
        <end position="79"/>
    </location>
</feature>
<gene>
    <name evidence="9" type="ORF">PAUS00366_LOCUS15473</name>
</gene>
<dbReference type="PANTHER" id="PTHR46101:SF2">
    <property type="entry name" value="SERINE DECARBOXYLASE"/>
    <property type="match status" value="1"/>
</dbReference>
<comment type="similarity">
    <text evidence="2 7">Belongs to the group II decarboxylase family.</text>
</comment>
<evidence type="ECO:0000256" key="2">
    <source>
        <dbReference type="ARBA" id="ARBA00009533"/>
    </source>
</evidence>
<sequence length="546" mass="61561">MILRFCSNKLLSSSSNGFPCVSRRMSHALKKSGVPSMSSLPALTKPLSLPSFHESAIASRSFSSSVPDDDDDDLYEINDDPNNNKNTDDIIRRGKAGTPSPWAVFDAWGAGNDVGENHRGQLSAEEDSLLSDESVRIPERDEFLNANDDIASETDILKAYNKLLQQRSSVHFGYPYNLKYDHSELFDFMKYSINNLGDPYVTSNYSVHSRQFERAVIDFFARLWKADKDSYWGYVTTSGTEGNLHGILVARECHPDGILYTSNETHYSIFKAARYYRMDLRSIPTLPMGEINYDLLEKELAENRDKPAIINVNIGTTVKGAVDNLDRVLDILTRLEIPRDRFHIHCDGALFALMMPFIDEAAQLSFQKPIDSIAVSGHKMLGCPMPCGVTISRKENVKKVEDHIEYLNSVDTTIMGSRNGQSALYMWYSLRKKGLEGIQKDVEHCIETAKYLRDKLSNAGLSCRLNDLSSTVVLERPVDDVFVKRWQLACEEDIAHVVVMPNVTRNKIDLFVDELLKSANTYGRIEPTRSNSPLKLLESDAWDVTV</sequence>
<keyword evidence="5 7" id="KW-0456">Lyase</keyword>
<keyword evidence="4 6" id="KW-0663">Pyridoxal phosphate</keyword>
<dbReference type="NCBIfam" id="NF002748">
    <property type="entry name" value="PRK02769.1"/>
    <property type="match status" value="1"/>
</dbReference>
<feature type="modified residue" description="N6-(pyridoxal phosphate)lysine" evidence="6">
    <location>
        <position position="379"/>
    </location>
</feature>